<protein>
    <submittedName>
        <fullName evidence="1">Uncharacterized protein</fullName>
    </submittedName>
</protein>
<evidence type="ECO:0000313" key="2">
    <source>
        <dbReference type="Proteomes" id="UP001229421"/>
    </source>
</evidence>
<dbReference type="EMBL" id="JAUHHV010000001">
    <property type="protein sequence ID" value="KAK1438495.1"/>
    <property type="molecule type" value="Genomic_DNA"/>
</dbReference>
<gene>
    <name evidence="1" type="ORF">QVD17_04304</name>
</gene>
<organism evidence="1 2">
    <name type="scientific">Tagetes erecta</name>
    <name type="common">African marigold</name>
    <dbReference type="NCBI Taxonomy" id="13708"/>
    <lineage>
        <taxon>Eukaryota</taxon>
        <taxon>Viridiplantae</taxon>
        <taxon>Streptophyta</taxon>
        <taxon>Embryophyta</taxon>
        <taxon>Tracheophyta</taxon>
        <taxon>Spermatophyta</taxon>
        <taxon>Magnoliopsida</taxon>
        <taxon>eudicotyledons</taxon>
        <taxon>Gunneridae</taxon>
        <taxon>Pentapetalae</taxon>
        <taxon>asterids</taxon>
        <taxon>campanulids</taxon>
        <taxon>Asterales</taxon>
        <taxon>Asteraceae</taxon>
        <taxon>Asteroideae</taxon>
        <taxon>Heliantheae alliance</taxon>
        <taxon>Tageteae</taxon>
        <taxon>Tagetes</taxon>
    </lineage>
</organism>
<dbReference type="AlphaFoldDB" id="A0AAD8P476"/>
<dbReference type="Proteomes" id="UP001229421">
    <property type="component" value="Unassembled WGS sequence"/>
</dbReference>
<reference evidence="1" key="1">
    <citation type="journal article" date="2023" name="bioRxiv">
        <title>Improved chromosome-level genome assembly for marigold (Tagetes erecta).</title>
        <authorList>
            <person name="Jiang F."/>
            <person name="Yuan L."/>
            <person name="Wang S."/>
            <person name="Wang H."/>
            <person name="Xu D."/>
            <person name="Wang A."/>
            <person name="Fan W."/>
        </authorList>
    </citation>
    <scope>NUCLEOTIDE SEQUENCE</scope>
    <source>
        <strain evidence="1">WSJ</strain>
        <tissue evidence="1">Leaf</tissue>
    </source>
</reference>
<accession>A0AAD8P476</accession>
<keyword evidence="2" id="KW-1185">Reference proteome</keyword>
<comment type="caution">
    <text evidence="1">The sequence shown here is derived from an EMBL/GenBank/DDBJ whole genome shotgun (WGS) entry which is preliminary data.</text>
</comment>
<evidence type="ECO:0000313" key="1">
    <source>
        <dbReference type="EMBL" id="KAK1438495.1"/>
    </source>
</evidence>
<sequence length="85" mass="10089">MFQLLRDLEVVSVDIVDPGAHPTLSLSAVVFWCLEFVSHQHHPIRIFHRAGELFYLYYGYDYDNYQDQPGLQFRSFYQENSDPDM</sequence>
<proteinExistence type="predicted"/>
<name>A0AAD8P476_TARER</name>